<keyword evidence="6" id="KW-0732">Signal</keyword>
<evidence type="ECO:0000256" key="3">
    <source>
        <dbReference type="ARBA" id="ARBA00022801"/>
    </source>
</evidence>
<dbReference type="AlphaFoldDB" id="A0A1Z4BND3"/>
<dbReference type="InterPro" id="IPR049303">
    <property type="entry name" value="Glyco_hydro_109_C"/>
</dbReference>
<proteinExistence type="inferred from homology"/>
<evidence type="ECO:0000313" key="10">
    <source>
        <dbReference type="Proteomes" id="UP000197007"/>
    </source>
</evidence>
<dbReference type="SUPFAM" id="SSF51735">
    <property type="entry name" value="NAD(P)-binding Rossmann-fold domains"/>
    <property type="match status" value="1"/>
</dbReference>
<feature type="chain" id="PRO_5012012196" evidence="6">
    <location>
        <begin position="20"/>
        <end position="471"/>
    </location>
</feature>
<evidence type="ECO:0000256" key="1">
    <source>
        <dbReference type="ARBA" id="ARBA00001911"/>
    </source>
</evidence>
<feature type="signal peptide" evidence="6">
    <location>
        <begin position="1"/>
        <end position="19"/>
    </location>
</feature>
<keyword evidence="10" id="KW-1185">Reference proteome</keyword>
<dbReference type="InterPro" id="IPR036291">
    <property type="entry name" value="NAD(P)-bd_dom_sf"/>
</dbReference>
<dbReference type="PANTHER" id="PTHR43818:SF1">
    <property type="entry name" value="GLYCOSYL HYDROLASE FAMILY 109 PROTEIN"/>
    <property type="match status" value="1"/>
</dbReference>
<dbReference type="PROSITE" id="PS51257">
    <property type="entry name" value="PROKAR_LIPOPROTEIN"/>
    <property type="match status" value="1"/>
</dbReference>
<gene>
    <name evidence="9" type="ORF">CBG49_06680</name>
</gene>
<keyword evidence="4" id="KW-0520">NAD</keyword>
<evidence type="ECO:0000259" key="7">
    <source>
        <dbReference type="Pfam" id="PF01408"/>
    </source>
</evidence>
<comment type="similarity">
    <text evidence="2">Belongs to the Gfo/Idh/MocA family. Glycosyl hydrolase 109 subfamily.</text>
</comment>
<evidence type="ECO:0000256" key="2">
    <source>
        <dbReference type="ARBA" id="ARBA00009329"/>
    </source>
</evidence>
<reference evidence="10" key="1">
    <citation type="submission" date="2017-06" db="EMBL/GenBank/DDBJ databases">
        <title>Complete genome sequence of Capnocytophaga sp. KCOM 1579 (=ChDC OS43) isolated from a human refractory periapical abscess lesion.</title>
        <authorList>
            <person name="Kook J.-K."/>
            <person name="Park S.-N."/>
            <person name="Lim Y.K."/>
            <person name="Roh H."/>
        </authorList>
    </citation>
    <scope>NUCLEOTIDE SEQUENCE [LARGE SCALE GENOMIC DNA]</scope>
    <source>
        <strain evidence="10">ChDC OS43</strain>
    </source>
</reference>
<evidence type="ECO:0000313" key="9">
    <source>
        <dbReference type="EMBL" id="ASF42785.1"/>
    </source>
</evidence>
<evidence type="ECO:0000256" key="4">
    <source>
        <dbReference type="ARBA" id="ARBA00023027"/>
    </source>
</evidence>
<evidence type="ECO:0000256" key="6">
    <source>
        <dbReference type="SAM" id="SignalP"/>
    </source>
</evidence>
<feature type="domain" description="Gfo/Idh/MocA-like oxidoreductase N-terminal" evidence="7">
    <location>
        <begin position="61"/>
        <end position="186"/>
    </location>
</feature>
<sequence>MKKLYSMLLGIFLSAGFTACNQPQTNSKSETSNAPIKLETPQRAQGQTDVLNLTTNKLDTVRVGIIGLGMRGYSAVERYMHIEGAKITALCDIRPEMVEKAQQVIEKAGHPRVPQYTGSEDAWKALCERPDVDLVYIVTDWKHHTPMALYAMQHGKHVAIEVPAALDMDEIWALIDTSEKTRRHCMMLENCVYDYFEVTTLNMVQQGLLGEVIHGEGSYIHNLDEFWTEYWNNWRLDYNHKHRGDVYPTHGIGPVCQALNIHRGDKMNYLVSVDTKPFRGKEVYQKVTGKDAADFQNGDLTITMIKTEQGKTIQIQHDVVTPRPYSRMYQLTGTKGFANKYPMEGYLLQPESVAKAEVPNHENLSAHNFMPEDAKKALMEKYKPRILKDLEEQAKKVGGHGGMDFIMDYRLIYCLRNGLPLDMDVYDLAEWCCLAPLSKLSLENGSAPVEIPDFTRGAWNKQKGYKHAFVN</sequence>
<dbReference type="Pfam" id="PF21252">
    <property type="entry name" value="Glyco_hydro_109_C"/>
    <property type="match status" value="1"/>
</dbReference>
<feature type="domain" description="Glycosyl hydrolase 109 C-terminal" evidence="8">
    <location>
        <begin position="199"/>
        <end position="344"/>
    </location>
</feature>
<dbReference type="Proteomes" id="UP000197007">
    <property type="component" value="Chromosome"/>
</dbReference>
<dbReference type="Gene3D" id="3.40.50.720">
    <property type="entry name" value="NAD(P)-binding Rossmann-like Domain"/>
    <property type="match status" value="1"/>
</dbReference>
<evidence type="ECO:0000259" key="8">
    <source>
        <dbReference type="Pfam" id="PF21252"/>
    </source>
</evidence>
<protein>
    <submittedName>
        <fullName evidence="9">Glycosyl hydrolase</fullName>
    </submittedName>
</protein>
<evidence type="ECO:0000256" key="5">
    <source>
        <dbReference type="ARBA" id="ARBA00023295"/>
    </source>
</evidence>
<dbReference type="PANTHER" id="PTHR43818">
    <property type="entry name" value="BCDNA.GH03377"/>
    <property type="match status" value="1"/>
</dbReference>
<comment type="cofactor">
    <cofactor evidence="1">
        <name>NAD(+)</name>
        <dbReference type="ChEBI" id="CHEBI:57540"/>
    </cofactor>
</comment>
<dbReference type="InterPro" id="IPR000683">
    <property type="entry name" value="Gfo/Idh/MocA-like_OxRdtase_N"/>
</dbReference>
<dbReference type="Gene3D" id="3.30.360.10">
    <property type="entry name" value="Dihydrodipicolinate Reductase, domain 2"/>
    <property type="match status" value="1"/>
</dbReference>
<dbReference type="SUPFAM" id="SSF55347">
    <property type="entry name" value="Glyceraldehyde-3-phosphate dehydrogenase-like, C-terminal domain"/>
    <property type="match status" value="1"/>
</dbReference>
<accession>A0A1Z4BND3</accession>
<dbReference type="GO" id="GO:0000166">
    <property type="term" value="F:nucleotide binding"/>
    <property type="evidence" value="ECO:0007669"/>
    <property type="project" value="InterPro"/>
</dbReference>
<organism evidence="9 10">
    <name type="scientific">Capnocytophaga endodontalis</name>
    <dbReference type="NCBI Taxonomy" id="2708117"/>
    <lineage>
        <taxon>Bacteria</taxon>
        <taxon>Pseudomonadati</taxon>
        <taxon>Bacteroidota</taxon>
        <taxon>Flavobacteriia</taxon>
        <taxon>Flavobacteriales</taxon>
        <taxon>Flavobacteriaceae</taxon>
        <taxon>Capnocytophaga</taxon>
    </lineage>
</organism>
<dbReference type="RefSeq" id="WP_088593882.1">
    <property type="nucleotide sequence ID" value="NZ_CP022022.1"/>
</dbReference>
<dbReference type="GO" id="GO:0016798">
    <property type="term" value="F:hydrolase activity, acting on glycosyl bonds"/>
    <property type="evidence" value="ECO:0007669"/>
    <property type="project" value="UniProtKB-KW"/>
</dbReference>
<dbReference type="KEGG" id="capn:CBG49_06680"/>
<keyword evidence="3 9" id="KW-0378">Hydrolase</keyword>
<dbReference type="EMBL" id="CP022022">
    <property type="protein sequence ID" value="ASF42785.1"/>
    <property type="molecule type" value="Genomic_DNA"/>
</dbReference>
<name>A0A1Z4BND3_9FLAO</name>
<keyword evidence="5" id="KW-0326">Glycosidase</keyword>
<dbReference type="Pfam" id="PF01408">
    <property type="entry name" value="GFO_IDH_MocA"/>
    <property type="match status" value="1"/>
</dbReference>
<dbReference type="InterPro" id="IPR050463">
    <property type="entry name" value="Gfo/Idh/MocA_oxidrdct_glycsds"/>
</dbReference>